<sequence>MENLNNLPGTSTPPLGGGGAIVFSRGECLSQYRWGDDCHGWNFVDTDELSVKQELMPPDTAEQLHYHEKATQMFFILKGRAVMTIDGIESMLKPEQGILVLPGQKHFISNKDTADLEFILYSYPSTKNDRINL</sequence>
<dbReference type="RefSeq" id="WP_134336925.1">
    <property type="nucleotide sequence ID" value="NZ_BMCZ01000002.1"/>
</dbReference>
<organism evidence="4 5">
    <name type="scientific">Mucilaginibacter phyllosphaerae</name>
    <dbReference type="NCBI Taxonomy" id="1812349"/>
    <lineage>
        <taxon>Bacteria</taxon>
        <taxon>Pseudomonadati</taxon>
        <taxon>Bacteroidota</taxon>
        <taxon>Sphingobacteriia</taxon>
        <taxon>Sphingobacteriales</taxon>
        <taxon>Sphingobacteriaceae</taxon>
        <taxon>Mucilaginibacter</taxon>
    </lineage>
</organism>
<dbReference type="Proteomes" id="UP000297248">
    <property type="component" value="Unassembled WGS sequence"/>
</dbReference>
<dbReference type="EMBL" id="JACIEG010000003">
    <property type="protein sequence ID" value="MBB3969125.1"/>
    <property type="molecule type" value="Genomic_DNA"/>
</dbReference>
<dbReference type="SUPFAM" id="SSF51182">
    <property type="entry name" value="RmlC-like cupins"/>
    <property type="match status" value="1"/>
</dbReference>
<accession>A0A4Y8ABV9</accession>
<keyword evidence="6" id="KW-1185">Reference proteome</keyword>
<reference evidence="3 6" key="3">
    <citation type="submission" date="2020-08" db="EMBL/GenBank/DDBJ databases">
        <title>Genomic Encyclopedia of Type Strains, Phase IV (KMG-IV): sequencing the most valuable type-strain genomes for metagenomic binning, comparative biology and taxonomic classification.</title>
        <authorList>
            <person name="Goeker M."/>
        </authorList>
    </citation>
    <scope>NUCLEOTIDE SEQUENCE [LARGE SCALE GENOMIC DNA]</scope>
    <source>
        <strain evidence="3 6">DSM 100995</strain>
    </source>
</reference>
<feature type="domain" description="Cupin type-2" evidence="2">
    <location>
        <begin position="55"/>
        <end position="119"/>
    </location>
</feature>
<dbReference type="InterPro" id="IPR011051">
    <property type="entry name" value="RmlC_Cupin_sf"/>
</dbReference>
<evidence type="ECO:0000313" key="3">
    <source>
        <dbReference type="EMBL" id="MBB3969125.1"/>
    </source>
</evidence>
<dbReference type="Gene3D" id="2.60.120.10">
    <property type="entry name" value="Jelly Rolls"/>
    <property type="match status" value="1"/>
</dbReference>
<evidence type="ECO:0000256" key="1">
    <source>
        <dbReference type="ARBA" id="ARBA00022723"/>
    </source>
</evidence>
<keyword evidence="1" id="KW-0479">Metal-binding</keyword>
<dbReference type="Pfam" id="PF07883">
    <property type="entry name" value="Cupin_2"/>
    <property type="match status" value="1"/>
</dbReference>
<dbReference type="Proteomes" id="UP000583101">
    <property type="component" value="Unassembled WGS sequence"/>
</dbReference>
<gene>
    <name evidence="4" type="ORF">E2R65_13140</name>
    <name evidence="3" type="ORF">GGR35_001728</name>
</gene>
<dbReference type="PANTHER" id="PTHR35848">
    <property type="entry name" value="OXALATE-BINDING PROTEIN"/>
    <property type="match status" value="1"/>
</dbReference>
<reference evidence="4" key="2">
    <citation type="submission" date="2019-03" db="EMBL/GenBank/DDBJ databases">
        <authorList>
            <person name="Yan Y.-Q."/>
            <person name="Du Z.-J."/>
        </authorList>
    </citation>
    <scope>NUCLEOTIDE SEQUENCE</scope>
    <source>
        <strain evidence="4">PP-F2FG21</strain>
    </source>
</reference>
<dbReference type="GO" id="GO:0046872">
    <property type="term" value="F:metal ion binding"/>
    <property type="evidence" value="ECO:0007669"/>
    <property type="project" value="UniProtKB-KW"/>
</dbReference>
<reference evidence="4 5" key="1">
    <citation type="journal article" date="2016" name="Int. J. Syst. Evol. Microbiol.">
        <title>Proposal of Mucilaginibacter phyllosphaerae sp. nov. isolated from the phyllosphere of Galium album.</title>
        <authorList>
            <person name="Aydogan E.L."/>
            <person name="Busse H.J."/>
            <person name="Moser G."/>
            <person name="Muller C."/>
            <person name="Kampfer P."/>
            <person name="Glaeser S.P."/>
        </authorList>
    </citation>
    <scope>NUCLEOTIDE SEQUENCE [LARGE SCALE GENOMIC DNA]</scope>
    <source>
        <strain evidence="4 5">PP-F2FG21</strain>
    </source>
</reference>
<evidence type="ECO:0000259" key="2">
    <source>
        <dbReference type="Pfam" id="PF07883"/>
    </source>
</evidence>
<dbReference type="EMBL" id="SNQG01000004">
    <property type="protein sequence ID" value="TEW66061.1"/>
    <property type="molecule type" value="Genomic_DNA"/>
</dbReference>
<evidence type="ECO:0000313" key="5">
    <source>
        <dbReference type="Proteomes" id="UP000297248"/>
    </source>
</evidence>
<dbReference type="InterPro" id="IPR013096">
    <property type="entry name" value="Cupin_2"/>
</dbReference>
<comment type="caution">
    <text evidence="4">The sequence shown here is derived from an EMBL/GenBank/DDBJ whole genome shotgun (WGS) entry which is preliminary data.</text>
</comment>
<protein>
    <submittedName>
        <fullName evidence="4">Cupin domain-containing protein</fullName>
    </submittedName>
    <submittedName>
        <fullName evidence="3">Mannose-6-phosphate isomerase-like protein (Cupin superfamily)</fullName>
    </submittedName>
</protein>
<proteinExistence type="predicted"/>
<evidence type="ECO:0000313" key="4">
    <source>
        <dbReference type="EMBL" id="TEW66061.1"/>
    </source>
</evidence>
<dbReference type="InterPro" id="IPR014710">
    <property type="entry name" value="RmlC-like_jellyroll"/>
</dbReference>
<dbReference type="OrthoDB" id="9806121at2"/>
<evidence type="ECO:0000313" key="6">
    <source>
        <dbReference type="Proteomes" id="UP000583101"/>
    </source>
</evidence>
<dbReference type="PANTHER" id="PTHR35848:SF9">
    <property type="entry name" value="SLL1358 PROTEIN"/>
    <property type="match status" value="1"/>
</dbReference>
<name>A0A4Y8ABV9_9SPHI</name>
<dbReference type="InterPro" id="IPR051610">
    <property type="entry name" value="GPI/OXD"/>
</dbReference>
<dbReference type="AlphaFoldDB" id="A0A4Y8ABV9"/>